<feature type="compositionally biased region" description="Basic residues" evidence="6">
    <location>
        <begin position="369"/>
        <end position="380"/>
    </location>
</feature>
<comment type="similarity">
    <text evidence="5">Belongs to the SAT4 family.</text>
</comment>
<evidence type="ECO:0000256" key="1">
    <source>
        <dbReference type="ARBA" id="ARBA00004141"/>
    </source>
</evidence>
<feature type="domain" description="Rhodopsin" evidence="8">
    <location>
        <begin position="49"/>
        <end position="311"/>
    </location>
</feature>
<dbReference type="PANTHER" id="PTHR33048:SF108">
    <property type="entry name" value="INTEGRAL MEMBRANE PROTEIN"/>
    <property type="match status" value="1"/>
</dbReference>
<comment type="subcellular location">
    <subcellularLocation>
        <location evidence="1">Membrane</location>
        <topology evidence="1">Multi-pass membrane protein</topology>
    </subcellularLocation>
</comment>
<feature type="transmembrane region" description="Helical" evidence="7">
    <location>
        <begin position="209"/>
        <end position="233"/>
    </location>
</feature>
<keyword evidence="2 7" id="KW-0812">Transmembrane</keyword>
<evidence type="ECO:0000256" key="3">
    <source>
        <dbReference type="ARBA" id="ARBA00022989"/>
    </source>
</evidence>
<dbReference type="InterPro" id="IPR049326">
    <property type="entry name" value="Rhodopsin_dom_fungi"/>
</dbReference>
<feature type="transmembrane region" description="Helical" evidence="7">
    <location>
        <begin position="128"/>
        <end position="153"/>
    </location>
</feature>
<dbReference type="PANTHER" id="PTHR33048">
    <property type="entry name" value="PTH11-LIKE INTEGRAL MEMBRANE PROTEIN (AFU_ORTHOLOGUE AFUA_5G11245)"/>
    <property type="match status" value="1"/>
</dbReference>
<feature type="non-terminal residue" evidence="9">
    <location>
        <position position="1"/>
    </location>
</feature>
<dbReference type="VEuPathDB" id="FungiDB:PODANS_7_7900"/>
<protein>
    <submittedName>
        <fullName evidence="9">Podospora anserina S mat+ genomic DNA chromosome 7, supercontig 1</fullName>
    </submittedName>
</protein>
<evidence type="ECO:0000313" key="9">
    <source>
        <dbReference type="EMBL" id="CAP68824.1"/>
    </source>
</evidence>
<dbReference type="KEGG" id="pan:PODANSg5186"/>
<dbReference type="GO" id="GO:0016020">
    <property type="term" value="C:membrane"/>
    <property type="evidence" value="ECO:0007669"/>
    <property type="project" value="UniProtKB-SubCell"/>
</dbReference>
<feature type="transmembrane region" description="Helical" evidence="7">
    <location>
        <begin position="27"/>
        <end position="52"/>
    </location>
</feature>
<dbReference type="HOGENOM" id="CLU_028200_29_1_1"/>
<evidence type="ECO:0000256" key="7">
    <source>
        <dbReference type="SAM" id="Phobius"/>
    </source>
</evidence>
<dbReference type="InterPro" id="IPR052337">
    <property type="entry name" value="SAT4-like"/>
</dbReference>
<dbReference type="RefSeq" id="XP_001908151.1">
    <property type="nucleotide sequence ID" value="XM_001908116.1"/>
</dbReference>
<reference evidence="9" key="1">
    <citation type="journal article" date="2008" name="Genome Biol.">
        <title>The genome sequence of the model ascomycete fungus Podospora anserina.</title>
        <authorList>
            <person name="Espagne E."/>
            <person name="Lespinet O."/>
            <person name="Malagnac F."/>
            <person name="Da Silva C."/>
            <person name="Jaillon O."/>
            <person name="Porcel B.M."/>
            <person name="Couloux A."/>
            <person name="Aury J.-M."/>
            <person name="Segurens B."/>
            <person name="Poulain J."/>
            <person name="Anthouard V."/>
            <person name="Grossetete S."/>
            <person name="Khalili H."/>
            <person name="Coppin E."/>
            <person name="Dequard-Chablat M."/>
            <person name="Picard M."/>
            <person name="Contamine V."/>
            <person name="Arnaise S."/>
            <person name="Bourdais A."/>
            <person name="Berteaux-Lecellier V."/>
            <person name="Gautheret D."/>
            <person name="de Vries R.P."/>
            <person name="Battaglia E."/>
            <person name="Coutinho P.M."/>
            <person name="Danchin E.G.J."/>
            <person name="Henrissat B."/>
            <person name="El Khoury R."/>
            <person name="Sainsard-Chanet A."/>
            <person name="Boivin A."/>
            <person name="Pinan-Lucarre B."/>
            <person name="Sellem C.H."/>
            <person name="Debuchy R."/>
            <person name="Wincker P."/>
            <person name="Weissenbach J."/>
            <person name="Silar P."/>
        </authorList>
    </citation>
    <scope>NUCLEOTIDE SEQUENCE [LARGE SCALE GENOMIC DNA]</scope>
    <source>
        <strain evidence="9">S mat+</strain>
    </source>
</reference>
<evidence type="ECO:0000256" key="4">
    <source>
        <dbReference type="ARBA" id="ARBA00023136"/>
    </source>
</evidence>
<evidence type="ECO:0000259" key="8">
    <source>
        <dbReference type="Pfam" id="PF20684"/>
    </source>
</evidence>
<dbReference type="AlphaFoldDB" id="B2AWQ0"/>
<gene>
    <name evidence="9" type="ORF">PODANS_7_7900</name>
</gene>
<feature type="transmembrane region" description="Helical" evidence="7">
    <location>
        <begin position="165"/>
        <end position="197"/>
    </location>
</feature>
<dbReference type="EMBL" id="CU633900">
    <property type="protein sequence ID" value="CAP68824.1"/>
    <property type="molecule type" value="Genomic_DNA"/>
</dbReference>
<name>B2AWQ0_PODAN</name>
<keyword evidence="3 7" id="KW-1133">Transmembrane helix</keyword>
<sequence length="525" mass="58096">DSTSTLLCVMDASSLLALPTSPAPSSLQIFALFINFFFPVLAFIVVSVRVAGRVASSQFSMDDWLVCIAMLMSVTETVISFFCTCPLAIFLLWQQPLTDSFSVQVIKTNFIGIPISQVPPHDPTQGLIWAYAVQILYNPILALVKSSALIFLSRLFGQKDGVRRFLLWLNIANISQMVAVFFAITFQCLPIAFNWVLTTRGGRCVDRRVLYTCTAVINIVTDLLILGTPIWIFSKLKIPRRTKMALLFVFLLGFLVTITSVVRLVLLVQGLFNLTALSDPTSNVGFVTSAIETNLALITASAPALRPIFRRRERGGWLGRSTIAPATTNGAPDLESGQKSVGWDKANRSSSPARSVRAKFGRGGSKLSRGGRARRGGRGGKLRPIITRVITTTEQQQELRSSSPRESEEQTMTRNGIMRVSDVQREIEEIAIGLARTTTMTSRGSMEEERGRTRERVVVYSESIYPEYVPDLLPGDDGGKELDLRVRDEERRYDEGRVSRRYGVVTPRAGVTPTGRGWEGSGRPF</sequence>
<feature type="region of interest" description="Disordered" evidence="6">
    <location>
        <begin position="504"/>
        <end position="525"/>
    </location>
</feature>
<evidence type="ECO:0000256" key="2">
    <source>
        <dbReference type="ARBA" id="ARBA00022692"/>
    </source>
</evidence>
<feature type="transmembrane region" description="Helical" evidence="7">
    <location>
        <begin position="245"/>
        <end position="272"/>
    </location>
</feature>
<keyword evidence="4 7" id="KW-0472">Membrane</keyword>
<organism evidence="9">
    <name type="scientific">Podospora anserina (strain S / ATCC MYA-4624 / DSM 980 / FGSC 10383)</name>
    <name type="common">Pleurage anserina</name>
    <dbReference type="NCBI Taxonomy" id="515849"/>
    <lineage>
        <taxon>Eukaryota</taxon>
        <taxon>Fungi</taxon>
        <taxon>Dikarya</taxon>
        <taxon>Ascomycota</taxon>
        <taxon>Pezizomycotina</taxon>
        <taxon>Sordariomycetes</taxon>
        <taxon>Sordariomycetidae</taxon>
        <taxon>Sordariales</taxon>
        <taxon>Podosporaceae</taxon>
        <taxon>Podospora</taxon>
        <taxon>Podospora anserina</taxon>
    </lineage>
</organism>
<proteinExistence type="inferred from homology"/>
<reference evidence="9" key="2">
    <citation type="submission" date="2008-07" db="EMBL/GenBank/DDBJ databases">
        <authorList>
            <person name="Genoscope - CEA"/>
        </authorList>
    </citation>
    <scope>NUCLEOTIDE SEQUENCE</scope>
    <source>
        <strain evidence="9">S mat+</strain>
    </source>
</reference>
<feature type="region of interest" description="Disordered" evidence="6">
    <location>
        <begin position="392"/>
        <end position="413"/>
    </location>
</feature>
<evidence type="ECO:0000256" key="5">
    <source>
        <dbReference type="ARBA" id="ARBA00038359"/>
    </source>
</evidence>
<accession>B2AWQ0</accession>
<evidence type="ECO:0000256" key="6">
    <source>
        <dbReference type="SAM" id="MobiDB-lite"/>
    </source>
</evidence>
<dbReference type="OrthoDB" id="5283415at2759"/>
<dbReference type="GeneID" id="6192690"/>
<dbReference type="Pfam" id="PF20684">
    <property type="entry name" value="Fung_rhodopsin"/>
    <property type="match status" value="1"/>
</dbReference>
<feature type="transmembrane region" description="Helical" evidence="7">
    <location>
        <begin position="64"/>
        <end position="93"/>
    </location>
</feature>
<feature type="region of interest" description="Disordered" evidence="6">
    <location>
        <begin position="320"/>
        <end position="380"/>
    </location>
</feature>